<evidence type="ECO:0000256" key="4">
    <source>
        <dbReference type="ARBA" id="ARBA00023239"/>
    </source>
</evidence>
<dbReference type="EMBL" id="RZGR01000006">
    <property type="protein sequence ID" value="RUQ89788.1"/>
    <property type="molecule type" value="Genomic_DNA"/>
</dbReference>
<dbReference type="Proteomes" id="UP000288012">
    <property type="component" value="Unassembled WGS sequence"/>
</dbReference>
<dbReference type="NCBIfam" id="TIGR00126">
    <property type="entry name" value="deoC"/>
    <property type="match status" value="1"/>
</dbReference>
<protein>
    <recommendedName>
        <fullName evidence="3 7">Deoxyribose-phosphate aldolase</fullName>
        <ecNumber evidence="3 7">4.1.2.4</ecNumber>
    </recommendedName>
</protein>
<evidence type="ECO:0000256" key="6">
    <source>
        <dbReference type="ARBA" id="ARBA00048791"/>
    </source>
</evidence>
<dbReference type="AlphaFoldDB" id="A0A433JLD5"/>
<dbReference type="GO" id="GO:0005737">
    <property type="term" value="C:cytoplasm"/>
    <property type="evidence" value="ECO:0007669"/>
    <property type="project" value="InterPro"/>
</dbReference>
<dbReference type="InterPro" id="IPR013785">
    <property type="entry name" value="Aldolase_TIM"/>
</dbReference>
<keyword evidence="4 8" id="KW-0456">Lyase</keyword>
<dbReference type="SMART" id="SM01133">
    <property type="entry name" value="DeoC"/>
    <property type="match status" value="1"/>
</dbReference>
<comment type="caution">
    <text evidence="8">The sequence shown here is derived from an EMBL/GenBank/DDBJ whole genome shotgun (WGS) entry which is preliminary data.</text>
</comment>
<reference evidence="8 9" key="1">
    <citation type="submission" date="2018-12" db="EMBL/GenBank/DDBJ databases">
        <title>Legionella sp,whole genome shotgun sequence.</title>
        <authorList>
            <person name="Wu H."/>
        </authorList>
    </citation>
    <scope>NUCLEOTIDE SEQUENCE [LARGE SCALE GENOMIC DNA]</scope>
    <source>
        <strain evidence="9">km714</strain>
    </source>
</reference>
<dbReference type="InterPro" id="IPR011343">
    <property type="entry name" value="DeoC"/>
</dbReference>
<comment type="similarity">
    <text evidence="2">Belongs to the DeoC/FbaB aldolase family. DeoC type 2 subfamily.</text>
</comment>
<accession>A0A433JLD5</accession>
<dbReference type="SUPFAM" id="SSF51569">
    <property type="entry name" value="Aldolase"/>
    <property type="match status" value="1"/>
</dbReference>
<evidence type="ECO:0000313" key="8">
    <source>
        <dbReference type="EMBL" id="RUQ89788.1"/>
    </source>
</evidence>
<evidence type="ECO:0000256" key="3">
    <source>
        <dbReference type="ARBA" id="ARBA00012515"/>
    </source>
</evidence>
<dbReference type="GO" id="GO:0004139">
    <property type="term" value="F:deoxyribose-phosphate aldolase activity"/>
    <property type="evidence" value="ECO:0007669"/>
    <property type="project" value="UniProtKB-UniRule"/>
</dbReference>
<dbReference type="EC" id="4.1.2.4" evidence="3 7"/>
<evidence type="ECO:0000256" key="5">
    <source>
        <dbReference type="ARBA" id="ARBA00023270"/>
    </source>
</evidence>
<dbReference type="GO" id="GO:0016052">
    <property type="term" value="P:carbohydrate catabolic process"/>
    <property type="evidence" value="ECO:0007669"/>
    <property type="project" value="TreeGrafter"/>
</dbReference>
<evidence type="ECO:0000256" key="1">
    <source>
        <dbReference type="ARBA" id="ARBA00004816"/>
    </source>
</evidence>
<evidence type="ECO:0000256" key="2">
    <source>
        <dbReference type="ARBA" id="ARBA00009473"/>
    </source>
</evidence>
<organism evidence="8 9">
    <name type="scientific">Legionella septentrionalis</name>
    <dbReference type="NCBI Taxonomy" id="2498109"/>
    <lineage>
        <taxon>Bacteria</taxon>
        <taxon>Pseudomonadati</taxon>
        <taxon>Pseudomonadota</taxon>
        <taxon>Gammaproteobacteria</taxon>
        <taxon>Legionellales</taxon>
        <taxon>Legionellaceae</taxon>
        <taxon>Legionella</taxon>
    </lineage>
</organism>
<dbReference type="Pfam" id="PF01791">
    <property type="entry name" value="DeoC"/>
    <property type="match status" value="1"/>
</dbReference>
<name>A0A433JLD5_9GAMM</name>
<sequence>MRSISAREIISVLDLTLLEEKAQPHAIENLAQIAVTHEVAAICVLPQHLHHIPATTGITRATVANFPAGDEVQEDVLKTIIQSIKLHAGEIDYVFPYQNYLHGNQKLALQAVKENYELCKRHQVIFKVILETGAFPSMALIYEACLDILAQGCDFLKTSTGKTAQGATLSAAFTILSAIKESGKPCGIKLSGGVKTKEQALQYAALAEFMIGLPVNKTWFRLGASRLLDELLAAPTSS</sequence>
<comment type="catalytic activity">
    <reaction evidence="6">
        <text>2-deoxy-D-ribose 5-phosphate = D-glyceraldehyde 3-phosphate + acetaldehyde</text>
        <dbReference type="Rhea" id="RHEA:12821"/>
        <dbReference type="ChEBI" id="CHEBI:15343"/>
        <dbReference type="ChEBI" id="CHEBI:59776"/>
        <dbReference type="ChEBI" id="CHEBI:62877"/>
        <dbReference type="EC" id="4.1.2.4"/>
    </reaction>
</comment>
<dbReference type="PANTHER" id="PTHR10889">
    <property type="entry name" value="DEOXYRIBOSE-PHOSPHATE ALDOLASE"/>
    <property type="match status" value="1"/>
</dbReference>
<proteinExistence type="inferred from homology"/>
<comment type="pathway">
    <text evidence="1">Carbohydrate degradation; 2-deoxy-D-ribose 1-phosphate degradation; D-glyceraldehyde 3-phosphate and acetaldehyde from 2-deoxy-alpha-D-ribose 1-phosphate: step 2/2.</text>
</comment>
<keyword evidence="9" id="KW-1185">Reference proteome</keyword>
<dbReference type="GO" id="GO:0009264">
    <property type="term" value="P:deoxyribonucleotide catabolic process"/>
    <property type="evidence" value="ECO:0007669"/>
    <property type="project" value="UniProtKB-UniRule"/>
</dbReference>
<gene>
    <name evidence="8" type="primary">deoC</name>
    <name evidence="8" type="ORF">EKM59_02880</name>
</gene>
<dbReference type="InterPro" id="IPR002915">
    <property type="entry name" value="DeoC/FbaB/LacD_aldolase"/>
</dbReference>
<dbReference type="Gene3D" id="3.20.20.70">
    <property type="entry name" value="Aldolase class I"/>
    <property type="match status" value="1"/>
</dbReference>
<evidence type="ECO:0000256" key="7">
    <source>
        <dbReference type="NCBIfam" id="TIGR00126"/>
    </source>
</evidence>
<keyword evidence="5" id="KW-0704">Schiff base</keyword>
<dbReference type="PIRSF" id="PIRSF001357">
    <property type="entry name" value="DeoC"/>
    <property type="match status" value="1"/>
</dbReference>
<evidence type="ECO:0000313" key="9">
    <source>
        <dbReference type="Proteomes" id="UP000288012"/>
    </source>
</evidence>
<dbReference type="PANTHER" id="PTHR10889:SF3">
    <property type="entry name" value="DEOXYRIBOSE-PHOSPHATE ALDOLASE"/>
    <property type="match status" value="1"/>
</dbReference>